<dbReference type="PANTHER" id="PTHR13348">
    <property type="entry name" value="RIBONUCLEASE P SUBUNIT P29"/>
    <property type="match status" value="1"/>
</dbReference>
<evidence type="ECO:0000256" key="4">
    <source>
        <dbReference type="ARBA" id="ARBA00022694"/>
    </source>
</evidence>
<proteinExistence type="inferred from homology"/>
<protein>
    <submittedName>
        <fullName evidence="9">RNase P/MRP, p29 subunit</fullName>
    </submittedName>
</protein>
<dbReference type="SUPFAM" id="SSF101744">
    <property type="entry name" value="Rof/RNase P subunit-like"/>
    <property type="match status" value="1"/>
</dbReference>
<evidence type="ECO:0000256" key="7">
    <source>
        <dbReference type="ARBA" id="ARBA00022801"/>
    </source>
</evidence>
<evidence type="ECO:0000256" key="2">
    <source>
        <dbReference type="ARBA" id="ARBA00006181"/>
    </source>
</evidence>
<keyword evidence="3" id="KW-0963">Cytoplasm</keyword>
<evidence type="ECO:0000256" key="1">
    <source>
        <dbReference type="ARBA" id="ARBA00004123"/>
    </source>
</evidence>
<dbReference type="Gene3D" id="2.30.30.210">
    <property type="entry name" value="Ribonuclease P/MRP, subunit p29"/>
    <property type="match status" value="1"/>
</dbReference>
<evidence type="ECO:0000313" key="9">
    <source>
        <dbReference type="EMBL" id="GBE82326.1"/>
    </source>
</evidence>
<evidence type="ECO:0000256" key="5">
    <source>
        <dbReference type="ARBA" id="ARBA00022722"/>
    </source>
</evidence>
<dbReference type="InterPro" id="IPR002730">
    <property type="entry name" value="Rpp29/RNP1"/>
</dbReference>
<dbReference type="RefSeq" id="XP_027613239.1">
    <property type="nucleotide sequence ID" value="XM_027757438.1"/>
</dbReference>
<comment type="similarity">
    <text evidence="2">Belongs to the eukaryotic/archaeal RNase P protein component 1 family.</text>
</comment>
<dbReference type="OrthoDB" id="124041at2759"/>
<evidence type="ECO:0000256" key="6">
    <source>
        <dbReference type="ARBA" id="ARBA00022759"/>
    </source>
</evidence>
<dbReference type="GO" id="GO:0001682">
    <property type="term" value="P:tRNA 5'-leader removal"/>
    <property type="evidence" value="ECO:0007669"/>
    <property type="project" value="InterPro"/>
</dbReference>
<reference evidence="9 10" key="1">
    <citation type="journal article" date="2018" name="Sci. Rep.">
        <title>Genome sequence of the cauliflower mushroom Sparassis crispa (Hanabiratake) and its association with beneficial usage.</title>
        <authorList>
            <person name="Kiyama R."/>
            <person name="Furutani Y."/>
            <person name="Kawaguchi K."/>
            <person name="Nakanishi T."/>
        </authorList>
    </citation>
    <scope>NUCLEOTIDE SEQUENCE [LARGE SCALE GENOMIC DNA]</scope>
</reference>
<dbReference type="PANTHER" id="PTHR13348:SF0">
    <property type="entry name" value="RIBONUCLEASE P PROTEIN SUBUNIT P29"/>
    <property type="match status" value="1"/>
</dbReference>
<keyword evidence="6" id="KW-0255">Endonuclease</keyword>
<evidence type="ECO:0000256" key="3">
    <source>
        <dbReference type="ARBA" id="ARBA00022490"/>
    </source>
</evidence>
<dbReference type="InterPro" id="IPR016848">
    <property type="entry name" value="RNase_P/MRP_Rpp29-subunit"/>
</dbReference>
<dbReference type="GO" id="GO:0006364">
    <property type="term" value="P:rRNA processing"/>
    <property type="evidence" value="ECO:0007669"/>
    <property type="project" value="TreeGrafter"/>
</dbReference>
<dbReference type="InterPro" id="IPR036980">
    <property type="entry name" value="RNase_P/MRP_Rpp29_sf"/>
</dbReference>
<evidence type="ECO:0000256" key="8">
    <source>
        <dbReference type="SAM" id="MobiDB-lite"/>
    </source>
</evidence>
<dbReference type="GeneID" id="38779243"/>
<comment type="subcellular location">
    <subcellularLocation>
        <location evidence="1">Nucleus</location>
    </subcellularLocation>
</comment>
<dbReference type="FunCoup" id="A0A401GJI3">
    <property type="interactions" value="277"/>
</dbReference>
<comment type="caution">
    <text evidence="9">The sequence shown here is derived from an EMBL/GenBank/DDBJ whole genome shotgun (WGS) entry which is preliminary data.</text>
</comment>
<evidence type="ECO:0000313" key="10">
    <source>
        <dbReference type="Proteomes" id="UP000287166"/>
    </source>
</evidence>
<accession>A0A401GJI3</accession>
<dbReference type="InterPro" id="IPR023534">
    <property type="entry name" value="Rof/RNase_P-like"/>
</dbReference>
<dbReference type="GO" id="GO:0004519">
    <property type="term" value="F:endonuclease activity"/>
    <property type="evidence" value="ECO:0007669"/>
    <property type="project" value="UniProtKB-KW"/>
</dbReference>
<dbReference type="InterPro" id="IPR023538">
    <property type="entry name" value="RNP1"/>
</dbReference>
<keyword evidence="5" id="KW-0540">Nuclease</keyword>
<dbReference type="GO" id="GO:0030677">
    <property type="term" value="C:ribonuclease P complex"/>
    <property type="evidence" value="ECO:0007669"/>
    <property type="project" value="InterPro"/>
</dbReference>
<dbReference type="InParanoid" id="A0A401GJI3"/>
<dbReference type="GO" id="GO:0005634">
    <property type="term" value="C:nucleus"/>
    <property type="evidence" value="ECO:0007669"/>
    <property type="project" value="UniProtKB-SubCell"/>
</dbReference>
<dbReference type="Proteomes" id="UP000287166">
    <property type="component" value="Unassembled WGS sequence"/>
</dbReference>
<organism evidence="9 10">
    <name type="scientific">Sparassis crispa</name>
    <dbReference type="NCBI Taxonomy" id="139825"/>
    <lineage>
        <taxon>Eukaryota</taxon>
        <taxon>Fungi</taxon>
        <taxon>Dikarya</taxon>
        <taxon>Basidiomycota</taxon>
        <taxon>Agaricomycotina</taxon>
        <taxon>Agaricomycetes</taxon>
        <taxon>Polyporales</taxon>
        <taxon>Sparassidaceae</taxon>
        <taxon>Sparassis</taxon>
    </lineage>
</organism>
<sequence>MDIYTGPPPLINYSVKLASSAPFTPTYVKGNISRSADAAQLYASRVQGRQILLENPVRESKEKKAREERKAKRLAEKARRDSGIIGRRDAPRHGLWRLKREETKFSLFLPLHSLWLGYMSELLALPPAPSIPIARAVAEAVPNAAAMHAKLVKADFHGSLVTVRQSKNPCLVGLSGIVVHETENTFKVVTKNDQLKLIPKQNTIFAFAVPLYSISGSDLPSSSTSDHGSAITSASGDPAAPRSERAQTVLDMPHVEFELYGNQFCFRATERANRKFKHKETIEL</sequence>
<dbReference type="GO" id="GO:0000172">
    <property type="term" value="C:ribonuclease MRP complex"/>
    <property type="evidence" value="ECO:0007669"/>
    <property type="project" value="InterPro"/>
</dbReference>
<dbReference type="Pfam" id="PF01868">
    <property type="entry name" value="RNase_P-MRP_p29"/>
    <property type="match status" value="1"/>
</dbReference>
<dbReference type="EMBL" id="BFAD01000004">
    <property type="protein sequence ID" value="GBE82326.1"/>
    <property type="molecule type" value="Genomic_DNA"/>
</dbReference>
<dbReference type="STRING" id="139825.A0A401GJI3"/>
<dbReference type="SMART" id="SM00538">
    <property type="entry name" value="POP4"/>
    <property type="match status" value="1"/>
</dbReference>
<feature type="region of interest" description="Disordered" evidence="8">
    <location>
        <begin position="222"/>
        <end position="244"/>
    </location>
</feature>
<dbReference type="GO" id="GO:0033204">
    <property type="term" value="F:ribonuclease P RNA binding"/>
    <property type="evidence" value="ECO:0007669"/>
    <property type="project" value="InterPro"/>
</dbReference>
<keyword evidence="4" id="KW-0819">tRNA processing</keyword>
<keyword evidence="10" id="KW-1185">Reference proteome</keyword>
<name>A0A401GJI3_9APHY</name>
<dbReference type="HAMAP" id="MF_00754">
    <property type="entry name" value="RNase_P_1"/>
    <property type="match status" value="1"/>
</dbReference>
<dbReference type="AlphaFoldDB" id="A0A401GJI3"/>
<gene>
    <name evidence="9" type="ORF">SCP_0407100</name>
</gene>
<keyword evidence="7" id="KW-0378">Hydrolase</keyword>
<dbReference type="GO" id="GO:0016787">
    <property type="term" value="F:hydrolase activity"/>
    <property type="evidence" value="ECO:0007669"/>
    <property type="project" value="UniProtKB-KW"/>
</dbReference>